<dbReference type="EMBL" id="CAXKWB010045325">
    <property type="protein sequence ID" value="CAL4162049.1"/>
    <property type="molecule type" value="Genomic_DNA"/>
</dbReference>
<organism evidence="1 2">
    <name type="scientific">Meganyctiphanes norvegica</name>
    <name type="common">Northern krill</name>
    <name type="synonym">Thysanopoda norvegica</name>
    <dbReference type="NCBI Taxonomy" id="48144"/>
    <lineage>
        <taxon>Eukaryota</taxon>
        <taxon>Metazoa</taxon>
        <taxon>Ecdysozoa</taxon>
        <taxon>Arthropoda</taxon>
        <taxon>Crustacea</taxon>
        <taxon>Multicrustacea</taxon>
        <taxon>Malacostraca</taxon>
        <taxon>Eumalacostraca</taxon>
        <taxon>Eucarida</taxon>
        <taxon>Euphausiacea</taxon>
        <taxon>Euphausiidae</taxon>
        <taxon>Meganyctiphanes</taxon>
    </lineage>
</organism>
<name>A0AAV2S8I3_MEGNR</name>
<feature type="non-terminal residue" evidence="1">
    <location>
        <position position="150"/>
    </location>
</feature>
<dbReference type="Proteomes" id="UP001497623">
    <property type="component" value="Unassembled WGS sequence"/>
</dbReference>
<gene>
    <name evidence="1" type="ORF">MNOR_LOCUS32779</name>
</gene>
<keyword evidence="2" id="KW-1185">Reference proteome</keyword>
<dbReference type="AlphaFoldDB" id="A0AAV2S8I3"/>
<comment type="caution">
    <text evidence="1">The sequence shown here is derived from an EMBL/GenBank/DDBJ whole genome shotgun (WGS) entry which is preliminary data.</text>
</comment>
<evidence type="ECO:0000313" key="1">
    <source>
        <dbReference type="EMBL" id="CAL4162049.1"/>
    </source>
</evidence>
<sequence>ILELLSWMPYTSGFVFCESVMRVLSGIMVKAELKHWCAIIDTLAKTIVTWAVQADNQNYTDWIFEEYLNTPLEGIWFLTLQLERYFLAALQQYHFHPQVLNKILDYYVKLDVIVTELGFPVFFFPPAPFILSVLVQGDLVATHRIALLLI</sequence>
<evidence type="ECO:0000313" key="2">
    <source>
        <dbReference type="Proteomes" id="UP001497623"/>
    </source>
</evidence>
<accession>A0AAV2S8I3</accession>
<protein>
    <submittedName>
        <fullName evidence="1">Uncharacterized protein</fullName>
    </submittedName>
</protein>
<feature type="non-terminal residue" evidence="1">
    <location>
        <position position="1"/>
    </location>
</feature>
<reference evidence="1 2" key="1">
    <citation type="submission" date="2024-05" db="EMBL/GenBank/DDBJ databases">
        <authorList>
            <person name="Wallberg A."/>
        </authorList>
    </citation>
    <scope>NUCLEOTIDE SEQUENCE [LARGE SCALE GENOMIC DNA]</scope>
</reference>
<proteinExistence type="predicted"/>